<keyword evidence="7 12" id="KW-0324">Glycolysis</keyword>
<comment type="catalytic activity">
    <reaction evidence="1 12">
        <text>beta-D-fructose 1,6-bisphosphate = D-glyceraldehyde 3-phosphate + dihydroxyacetone phosphate</text>
        <dbReference type="Rhea" id="RHEA:14729"/>
        <dbReference type="ChEBI" id="CHEBI:32966"/>
        <dbReference type="ChEBI" id="CHEBI:57642"/>
        <dbReference type="ChEBI" id="CHEBI:59776"/>
        <dbReference type="EC" id="4.1.2.13"/>
    </reaction>
</comment>
<evidence type="ECO:0000256" key="7">
    <source>
        <dbReference type="ARBA" id="ARBA00023152"/>
    </source>
</evidence>
<gene>
    <name evidence="13" type="ORF">GA0061081_11226</name>
</gene>
<evidence type="ECO:0000256" key="10">
    <source>
        <dbReference type="PIRSR" id="PIRSR001359-2"/>
    </source>
</evidence>
<dbReference type="EC" id="4.1.2.13" evidence="4 12"/>
<dbReference type="PROSITE" id="PS00806">
    <property type="entry name" value="ALDOLASE_CLASS_II_2"/>
    <property type="match status" value="1"/>
</dbReference>
<feature type="binding site" evidence="11">
    <location>
        <position position="265"/>
    </location>
    <ligand>
        <name>Zn(2+)</name>
        <dbReference type="ChEBI" id="CHEBI:29105"/>
        <label>1</label>
        <note>catalytic</note>
    </ligand>
</feature>
<dbReference type="NCBIfam" id="TIGR01520">
    <property type="entry name" value="FruBisAldo_II_A"/>
    <property type="match status" value="1"/>
</dbReference>
<dbReference type="Proteomes" id="UP000199670">
    <property type="component" value="Unassembled WGS sequence"/>
</dbReference>
<dbReference type="GO" id="GO:0006096">
    <property type="term" value="P:glycolytic process"/>
    <property type="evidence" value="ECO:0007669"/>
    <property type="project" value="UniProtKB-UniPathway"/>
</dbReference>
<comment type="similarity">
    <text evidence="3 12">Belongs to the class II fructose-bisphosphate aldolase family.</text>
</comment>
<dbReference type="NCBIfam" id="NF006628">
    <property type="entry name" value="PRK09197.1"/>
    <property type="match status" value="1"/>
</dbReference>
<evidence type="ECO:0000313" key="14">
    <source>
        <dbReference type="Proteomes" id="UP000199670"/>
    </source>
</evidence>
<dbReference type="GO" id="GO:0006094">
    <property type="term" value="P:gluconeogenesis"/>
    <property type="evidence" value="ECO:0007669"/>
    <property type="project" value="TreeGrafter"/>
</dbReference>
<dbReference type="NCBIfam" id="TIGR00167">
    <property type="entry name" value="cbbA"/>
    <property type="match status" value="1"/>
</dbReference>
<evidence type="ECO:0000256" key="11">
    <source>
        <dbReference type="PIRSR" id="PIRSR001359-3"/>
    </source>
</evidence>
<dbReference type="GO" id="GO:0008270">
    <property type="term" value="F:zinc ion binding"/>
    <property type="evidence" value="ECO:0007669"/>
    <property type="project" value="UniProtKB-UniRule"/>
</dbReference>
<evidence type="ECO:0000256" key="1">
    <source>
        <dbReference type="ARBA" id="ARBA00000441"/>
    </source>
</evidence>
<sequence length="359" mass="39065">MTTKISDVVKPGVVTGDDVQKVFQIARENNFALPAVNCVDTNTINAVIETAAKVGSPVIVQFSNGGAQFIAGKGLKLDGQECAILGAISGAKHVHLMAEKYGVPVIVHTDHCAKKLLPWIDGLLEAGETHFAKTGKPLFSSHMIDLSEETLKDNIDICCQYLARMSAMKMTLELELGCTGGEEDGVDNSHMDSSALYTQPEDVAYAYERLSAISPRFTIAASFGNVHGVYKPGNVKLTPKILDNSQKYVSEKFSLPAKSLNFVFHGGSGSTPEEIAEAVSYGVIKMNIDTDTQWANWSGILDYYKANEAYLQGQLGNPEGIDAPNKKYYDPRVWLRKGQDSLIARLELAFKELNAINVL</sequence>
<feature type="binding site" evidence="11">
    <location>
        <position position="145"/>
    </location>
    <ligand>
        <name>Zn(2+)</name>
        <dbReference type="ChEBI" id="CHEBI:29105"/>
        <label>2</label>
    </ligand>
</feature>
<dbReference type="CDD" id="cd00946">
    <property type="entry name" value="FBP_aldolase_IIA"/>
    <property type="match status" value="1"/>
</dbReference>
<dbReference type="PANTHER" id="PTHR30559:SF0">
    <property type="entry name" value="FRUCTOSE-BISPHOSPHATE ALDOLASE"/>
    <property type="match status" value="1"/>
</dbReference>
<dbReference type="PROSITE" id="PS00602">
    <property type="entry name" value="ALDOLASE_CLASS_II_1"/>
    <property type="match status" value="1"/>
</dbReference>
<comment type="cofactor">
    <cofactor evidence="11 12">
        <name>Zn(2+)</name>
        <dbReference type="ChEBI" id="CHEBI:29105"/>
    </cofactor>
    <text evidence="11 12">Binds 2 Zn(2+) ions per subunit. One is catalytic and the other provides a structural contribution.</text>
</comment>
<feature type="binding site" evidence="10">
    <location>
        <begin position="287"/>
        <end position="290"/>
    </location>
    <ligand>
        <name>dihydroxyacetone phosphate</name>
        <dbReference type="ChEBI" id="CHEBI:57642"/>
    </ligand>
</feature>
<dbReference type="SUPFAM" id="SSF51569">
    <property type="entry name" value="Aldolase"/>
    <property type="match status" value="1"/>
</dbReference>
<name>A0A1C4CZJ3_9GAMM</name>
<evidence type="ECO:0000256" key="3">
    <source>
        <dbReference type="ARBA" id="ARBA00005812"/>
    </source>
</evidence>
<dbReference type="PANTHER" id="PTHR30559">
    <property type="entry name" value="FRUCTOSE-BISPHOSPHATE ALDOLASE CLASS 2"/>
    <property type="match status" value="1"/>
</dbReference>
<dbReference type="RefSeq" id="WP_091350037.1">
    <property type="nucleotide sequence ID" value="NZ_FMAQ01000012.1"/>
</dbReference>
<dbReference type="GO" id="GO:0004332">
    <property type="term" value="F:fructose-bisphosphate aldolase activity"/>
    <property type="evidence" value="ECO:0007669"/>
    <property type="project" value="UniProtKB-EC"/>
</dbReference>
<dbReference type="GO" id="GO:0005829">
    <property type="term" value="C:cytosol"/>
    <property type="evidence" value="ECO:0007669"/>
    <property type="project" value="TreeGrafter"/>
</dbReference>
<evidence type="ECO:0000313" key="13">
    <source>
        <dbReference type="EMBL" id="SCC24522.1"/>
    </source>
</evidence>
<comment type="pathway">
    <text evidence="2 12">Carbohydrate degradation; glycolysis; D-glyceraldehyde 3-phosphate and glycerone phosphate from D-glucose: step 4/4.</text>
</comment>
<feature type="active site" description="Proton donor" evidence="9">
    <location>
        <position position="110"/>
    </location>
</feature>
<evidence type="ECO:0000256" key="5">
    <source>
        <dbReference type="ARBA" id="ARBA00022723"/>
    </source>
</evidence>
<dbReference type="Pfam" id="PF01116">
    <property type="entry name" value="F_bP_aldolase"/>
    <property type="match status" value="1"/>
</dbReference>
<evidence type="ECO:0000256" key="2">
    <source>
        <dbReference type="ARBA" id="ARBA00004714"/>
    </source>
</evidence>
<feature type="binding site" evidence="11">
    <location>
        <position position="111"/>
    </location>
    <ligand>
        <name>Zn(2+)</name>
        <dbReference type="ChEBI" id="CHEBI:29105"/>
        <label>1</label>
        <note>catalytic</note>
    </ligand>
</feature>
<proteinExistence type="inferred from homology"/>
<keyword evidence="14" id="KW-1185">Reference proteome</keyword>
<dbReference type="PIRSF" id="PIRSF001359">
    <property type="entry name" value="F_bP_aldolase_II"/>
    <property type="match status" value="1"/>
</dbReference>
<evidence type="ECO:0000256" key="4">
    <source>
        <dbReference type="ARBA" id="ARBA00013068"/>
    </source>
</evidence>
<accession>A0A1C4CZJ3</accession>
<dbReference type="InterPro" id="IPR000771">
    <property type="entry name" value="FBA_II"/>
</dbReference>
<keyword evidence="8 12" id="KW-0456">Lyase</keyword>
<comment type="function">
    <text evidence="12">Catalyzes the aldol condensation of dihydroxyacetone phosphate (DHAP or glycerone-phosphate) with glyceraldehyde 3-phosphate (G3P) to form fructose 1,6-bisphosphate (FBP) in gluconeogenesis and the reverse reaction in glycolysis.</text>
</comment>
<dbReference type="UniPathway" id="UPA00109">
    <property type="reaction ID" value="UER00183"/>
</dbReference>
<dbReference type="EMBL" id="FMAQ01000012">
    <property type="protein sequence ID" value="SCC24522.1"/>
    <property type="molecule type" value="Genomic_DNA"/>
</dbReference>
<evidence type="ECO:0000256" key="9">
    <source>
        <dbReference type="PIRSR" id="PIRSR001359-1"/>
    </source>
</evidence>
<dbReference type="STRING" id="1798182.GA0061081_11226"/>
<dbReference type="AlphaFoldDB" id="A0A1C4CZJ3"/>
<evidence type="ECO:0000256" key="8">
    <source>
        <dbReference type="ARBA" id="ARBA00023239"/>
    </source>
</evidence>
<keyword evidence="5 11" id="KW-0479">Metal-binding</keyword>
<feature type="binding site" evidence="10">
    <location>
        <begin position="266"/>
        <end position="268"/>
    </location>
    <ligand>
        <name>dihydroxyacetone phosphate</name>
        <dbReference type="ChEBI" id="CHEBI:57642"/>
    </ligand>
</feature>
<dbReference type="InterPro" id="IPR013785">
    <property type="entry name" value="Aldolase_TIM"/>
</dbReference>
<keyword evidence="6 11" id="KW-0862">Zinc</keyword>
<reference evidence="14" key="1">
    <citation type="submission" date="2016-08" db="EMBL/GenBank/DDBJ databases">
        <authorList>
            <person name="Varghese N."/>
            <person name="Submissions Spin"/>
        </authorList>
    </citation>
    <scope>NUCLEOTIDE SEQUENCE [LARGE SCALE GENOMIC DNA]</scope>
    <source>
        <strain evidence="14">R-53248</strain>
    </source>
</reference>
<protein>
    <recommendedName>
        <fullName evidence="4 12">Fructose-bisphosphate aldolase</fullName>
        <shortName evidence="12">FBP aldolase</shortName>
        <ecNumber evidence="4 12">4.1.2.13</ecNumber>
    </recommendedName>
</protein>
<dbReference type="Gene3D" id="3.20.20.70">
    <property type="entry name" value="Aldolase class I"/>
    <property type="match status" value="1"/>
</dbReference>
<organism evidence="13 14">
    <name type="scientific">Gilliamella bombicola</name>
    <dbReference type="NCBI Taxonomy" id="1798182"/>
    <lineage>
        <taxon>Bacteria</taxon>
        <taxon>Pseudomonadati</taxon>
        <taxon>Pseudomonadota</taxon>
        <taxon>Gammaproteobacteria</taxon>
        <taxon>Orbales</taxon>
        <taxon>Orbaceae</taxon>
        <taxon>Gilliamella</taxon>
    </lineage>
</organism>
<evidence type="ECO:0000256" key="12">
    <source>
        <dbReference type="RuleBase" id="RU366023"/>
    </source>
</evidence>
<feature type="binding site" evidence="10">
    <location>
        <position position="228"/>
    </location>
    <ligand>
        <name>dihydroxyacetone phosphate</name>
        <dbReference type="ChEBI" id="CHEBI:57642"/>
    </ligand>
</feature>
<dbReference type="InterPro" id="IPR006411">
    <property type="entry name" value="Fruct_bisP_bact"/>
</dbReference>
<feature type="binding site" evidence="11">
    <location>
        <position position="175"/>
    </location>
    <ligand>
        <name>Zn(2+)</name>
        <dbReference type="ChEBI" id="CHEBI:29105"/>
        <label>2</label>
    </ligand>
</feature>
<dbReference type="FunFam" id="3.20.20.70:FF:000013">
    <property type="entry name" value="Class II fructose-bisphosphate aldolase"/>
    <property type="match status" value="1"/>
</dbReference>
<feature type="binding site" evidence="11">
    <location>
        <position position="227"/>
    </location>
    <ligand>
        <name>Zn(2+)</name>
        <dbReference type="ChEBI" id="CHEBI:29105"/>
        <label>1</label>
        <note>catalytic</note>
    </ligand>
</feature>
<evidence type="ECO:0000256" key="6">
    <source>
        <dbReference type="ARBA" id="ARBA00022833"/>
    </source>
</evidence>
<dbReference type="OrthoDB" id="9803995at2"/>